<reference evidence="1 2" key="1">
    <citation type="journal article" date="2016" name="Nat. Commun.">
        <title>Thousands of microbial genomes shed light on interconnected biogeochemical processes in an aquifer system.</title>
        <authorList>
            <person name="Anantharaman K."/>
            <person name="Brown C.T."/>
            <person name="Hug L.A."/>
            <person name="Sharon I."/>
            <person name="Castelle C.J."/>
            <person name="Probst A.J."/>
            <person name="Thomas B.C."/>
            <person name="Singh A."/>
            <person name="Wilkins M.J."/>
            <person name="Karaoz U."/>
            <person name="Brodie E.L."/>
            <person name="Williams K.H."/>
            <person name="Hubbard S.S."/>
            <person name="Banfield J.F."/>
        </authorList>
    </citation>
    <scope>NUCLEOTIDE SEQUENCE [LARGE SCALE GENOMIC DNA]</scope>
</reference>
<dbReference type="InterPro" id="IPR036583">
    <property type="entry name" value="23S_rRNA_IVS_sf"/>
</dbReference>
<sequence length="124" mass="14459">MNTKIRSFTQLNAWKKAHRFVLFIYKITKTFPKEELYGLVNQMRRAAVSITSNIAEGFYRRTSEDKNHFYYTSLTSLAEIQNQLIISRDLNYISNTVFQEAAKYSIEVQKLINGLIKSSSTKSF</sequence>
<organism evidence="1 2">
    <name type="scientific">Candidatus Roizmanbacteria bacterium RIFCSPLOWO2_01_FULL_37_16</name>
    <dbReference type="NCBI Taxonomy" id="1802058"/>
    <lineage>
        <taxon>Bacteria</taxon>
        <taxon>Candidatus Roizmaniibacteriota</taxon>
    </lineage>
</organism>
<dbReference type="InterPro" id="IPR012657">
    <property type="entry name" value="23S_rRNA-intervening_sequence"/>
</dbReference>
<comment type="caution">
    <text evidence="1">The sequence shown here is derived from an EMBL/GenBank/DDBJ whole genome shotgun (WGS) entry which is preliminary data.</text>
</comment>
<evidence type="ECO:0000313" key="1">
    <source>
        <dbReference type="EMBL" id="OGK43905.1"/>
    </source>
</evidence>
<protein>
    <recommendedName>
        <fullName evidence="3">Four helix bundle protein</fullName>
    </recommendedName>
</protein>
<dbReference type="EMBL" id="MGAI01000035">
    <property type="protein sequence ID" value="OGK43905.1"/>
    <property type="molecule type" value="Genomic_DNA"/>
</dbReference>
<name>A0A1F7IKM6_9BACT</name>
<proteinExistence type="predicted"/>
<evidence type="ECO:0000313" key="2">
    <source>
        <dbReference type="Proteomes" id="UP000178040"/>
    </source>
</evidence>
<gene>
    <name evidence="1" type="ORF">A3B40_03775</name>
</gene>
<evidence type="ECO:0008006" key="3">
    <source>
        <dbReference type="Google" id="ProtNLM"/>
    </source>
</evidence>
<dbReference type="Proteomes" id="UP000178040">
    <property type="component" value="Unassembled WGS sequence"/>
</dbReference>
<accession>A0A1F7IKM6</accession>
<dbReference type="Pfam" id="PF05635">
    <property type="entry name" value="23S_rRNA_IVP"/>
    <property type="match status" value="1"/>
</dbReference>
<dbReference type="PANTHER" id="PTHR38471">
    <property type="entry name" value="FOUR HELIX BUNDLE PROTEIN"/>
    <property type="match status" value="1"/>
</dbReference>
<dbReference type="Gene3D" id="1.20.1440.60">
    <property type="entry name" value="23S rRNA-intervening sequence"/>
    <property type="match status" value="1"/>
</dbReference>
<dbReference type="SUPFAM" id="SSF158446">
    <property type="entry name" value="IVS-encoded protein-like"/>
    <property type="match status" value="1"/>
</dbReference>
<dbReference type="AlphaFoldDB" id="A0A1F7IKM6"/>
<dbReference type="PANTHER" id="PTHR38471:SF2">
    <property type="entry name" value="FOUR HELIX BUNDLE PROTEIN"/>
    <property type="match status" value="1"/>
</dbReference>
<dbReference type="NCBIfam" id="TIGR02436">
    <property type="entry name" value="four helix bundle protein"/>
    <property type="match status" value="1"/>
</dbReference>
<dbReference type="CDD" id="cd16377">
    <property type="entry name" value="23S_rRNA_IVP_like"/>
    <property type="match status" value="1"/>
</dbReference>